<gene>
    <name evidence="9" type="ORF">SAMN02910314_01555</name>
</gene>
<keyword evidence="2" id="KW-0813">Transport</keyword>
<proteinExistence type="predicted"/>
<accession>A0A172RWE2</accession>
<dbReference type="PANTHER" id="PTHR33162">
    <property type="entry name" value="SEC-INDEPENDENT PROTEIN TRANSLOCASE PROTEIN TATA, CHLOROPLASTIC"/>
    <property type="match status" value="1"/>
</dbReference>
<dbReference type="GO" id="GO:0016020">
    <property type="term" value="C:membrane"/>
    <property type="evidence" value="ECO:0007669"/>
    <property type="project" value="UniProtKB-SubCell"/>
</dbReference>
<evidence type="ECO:0000256" key="6">
    <source>
        <dbReference type="ARBA" id="ARBA00023010"/>
    </source>
</evidence>
<keyword evidence="4" id="KW-0653">Protein transport</keyword>
<dbReference type="PATRIC" id="fig|79604.3.peg.324"/>
<dbReference type="PANTHER" id="PTHR33162:SF1">
    <property type="entry name" value="SEC-INDEPENDENT PROTEIN TRANSLOCASE PROTEIN TATA, CHLOROPLASTIC"/>
    <property type="match status" value="1"/>
</dbReference>
<organism evidence="9 10">
    <name type="scientific">Denitrobacterium detoxificans</name>
    <dbReference type="NCBI Taxonomy" id="79604"/>
    <lineage>
        <taxon>Bacteria</taxon>
        <taxon>Bacillati</taxon>
        <taxon>Actinomycetota</taxon>
        <taxon>Coriobacteriia</taxon>
        <taxon>Eggerthellales</taxon>
        <taxon>Eggerthellaceae</taxon>
        <taxon>Denitrobacterium</taxon>
    </lineage>
</organism>
<evidence type="ECO:0000256" key="2">
    <source>
        <dbReference type="ARBA" id="ARBA00022448"/>
    </source>
</evidence>
<feature type="region of interest" description="Disordered" evidence="8">
    <location>
        <begin position="75"/>
        <end position="197"/>
    </location>
</feature>
<dbReference type="EMBL" id="FOEC01000010">
    <property type="protein sequence ID" value="SEO89919.1"/>
    <property type="molecule type" value="Genomic_DNA"/>
</dbReference>
<evidence type="ECO:0000256" key="7">
    <source>
        <dbReference type="ARBA" id="ARBA00023136"/>
    </source>
</evidence>
<evidence type="ECO:0000313" key="10">
    <source>
        <dbReference type="Proteomes" id="UP000182975"/>
    </source>
</evidence>
<feature type="compositionally biased region" description="Low complexity" evidence="8">
    <location>
        <begin position="117"/>
        <end position="128"/>
    </location>
</feature>
<keyword evidence="5" id="KW-1133">Transmembrane helix</keyword>
<evidence type="ECO:0000256" key="4">
    <source>
        <dbReference type="ARBA" id="ARBA00022927"/>
    </source>
</evidence>
<sequence length="197" mass="21021">MFGIGANELLLILLFGFLIFGPDKLPAMAKTIGRAIAKFRNAQNEMSDVIKKEVYDPDAEDPFKNPLDAISKIENDVKKEDKGESFTARKARYDKQRAARKAAEERKAANEAKKAAEAAGATAVAAEAAPKEEAPKKAAPKVSADELYGTKPVAKRPVRKAASSDAKAPEPVSAPKKNATAGSKAEAKPATKEEKGE</sequence>
<dbReference type="PRINTS" id="PR01506">
    <property type="entry name" value="TATBPROTEIN"/>
</dbReference>
<dbReference type="InterPro" id="IPR003369">
    <property type="entry name" value="TatA/B/E"/>
</dbReference>
<evidence type="ECO:0000256" key="3">
    <source>
        <dbReference type="ARBA" id="ARBA00022692"/>
    </source>
</evidence>
<dbReference type="Proteomes" id="UP000182975">
    <property type="component" value="Unassembled WGS sequence"/>
</dbReference>
<keyword evidence="7" id="KW-0472">Membrane</keyword>
<dbReference type="AlphaFoldDB" id="A0A172RWE2"/>
<feature type="compositionally biased region" description="Basic and acidic residues" evidence="8">
    <location>
        <begin position="75"/>
        <end position="84"/>
    </location>
</feature>
<dbReference type="OrthoDB" id="3267321at2"/>
<dbReference type="STRING" id="79604.AAY81_01570"/>
<evidence type="ECO:0000256" key="5">
    <source>
        <dbReference type="ARBA" id="ARBA00022989"/>
    </source>
</evidence>
<name>A0A172RWE2_9ACTN</name>
<evidence type="ECO:0000256" key="1">
    <source>
        <dbReference type="ARBA" id="ARBA00004167"/>
    </source>
</evidence>
<keyword evidence="6" id="KW-0811">Translocation</keyword>
<dbReference type="Gene3D" id="1.20.5.3310">
    <property type="match status" value="1"/>
</dbReference>
<dbReference type="KEGG" id="ddt:AAY81_01570"/>
<keyword evidence="3" id="KW-0812">Transmembrane</keyword>
<dbReference type="Pfam" id="PF02416">
    <property type="entry name" value="TatA_B_E"/>
    <property type="match status" value="1"/>
</dbReference>
<evidence type="ECO:0000313" key="9">
    <source>
        <dbReference type="EMBL" id="SEO89919.1"/>
    </source>
</evidence>
<comment type="subcellular location">
    <subcellularLocation>
        <location evidence="1">Membrane</location>
        <topology evidence="1">Single-pass membrane protein</topology>
    </subcellularLocation>
</comment>
<evidence type="ECO:0000256" key="8">
    <source>
        <dbReference type="SAM" id="MobiDB-lite"/>
    </source>
</evidence>
<reference evidence="10" key="1">
    <citation type="submission" date="2016-10" db="EMBL/GenBank/DDBJ databases">
        <authorList>
            <person name="Varghese N."/>
        </authorList>
    </citation>
    <scope>NUCLEOTIDE SEQUENCE [LARGE SCALE GENOMIC DNA]</scope>
    <source>
        <strain evidence="10">DSM 21843</strain>
    </source>
</reference>
<dbReference type="GO" id="GO:0015031">
    <property type="term" value="P:protein transport"/>
    <property type="evidence" value="ECO:0007669"/>
    <property type="project" value="UniProtKB-KW"/>
</dbReference>
<feature type="compositionally biased region" description="Basic and acidic residues" evidence="8">
    <location>
        <begin position="91"/>
        <end position="116"/>
    </location>
</feature>
<dbReference type="RefSeq" id="WP_066660568.1">
    <property type="nucleotide sequence ID" value="NZ_CP011402.1"/>
</dbReference>
<protein>
    <submittedName>
        <fullName evidence="9">Colicin import membrane protein</fullName>
    </submittedName>
</protein>
<keyword evidence="10" id="KW-1185">Reference proteome</keyword>
<feature type="compositionally biased region" description="Basic and acidic residues" evidence="8">
    <location>
        <begin position="185"/>
        <end position="197"/>
    </location>
</feature>